<dbReference type="EMBL" id="GBXM01002704">
    <property type="protein sequence ID" value="JAI05874.1"/>
    <property type="molecule type" value="Transcribed_RNA"/>
</dbReference>
<reference evidence="1" key="2">
    <citation type="journal article" date="2015" name="Fish Shellfish Immunol.">
        <title>Early steps in the European eel (Anguilla anguilla)-Vibrio vulnificus interaction in the gills: Role of the RtxA13 toxin.</title>
        <authorList>
            <person name="Callol A."/>
            <person name="Pajuelo D."/>
            <person name="Ebbesson L."/>
            <person name="Teles M."/>
            <person name="MacKenzie S."/>
            <person name="Amaro C."/>
        </authorList>
    </citation>
    <scope>NUCLEOTIDE SEQUENCE</scope>
</reference>
<reference evidence="1" key="1">
    <citation type="submission" date="2014-11" db="EMBL/GenBank/DDBJ databases">
        <authorList>
            <person name="Amaro Gonzalez C."/>
        </authorList>
    </citation>
    <scope>NUCLEOTIDE SEQUENCE</scope>
</reference>
<name>A0A0E9XW08_ANGAN</name>
<evidence type="ECO:0000313" key="1">
    <source>
        <dbReference type="EMBL" id="JAI05874.1"/>
    </source>
</evidence>
<protein>
    <submittedName>
        <fullName evidence="1">Uncharacterized protein</fullName>
    </submittedName>
</protein>
<organism evidence="1">
    <name type="scientific">Anguilla anguilla</name>
    <name type="common">European freshwater eel</name>
    <name type="synonym">Muraena anguilla</name>
    <dbReference type="NCBI Taxonomy" id="7936"/>
    <lineage>
        <taxon>Eukaryota</taxon>
        <taxon>Metazoa</taxon>
        <taxon>Chordata</taxon>
        <taxon>Craniata</taxon>
        <taxon>Vertebrata</taxon>
        <taxon>Euteleostomi</taxon>
        <taxon>Actinopterygii</taxon>
        <taxon>Neopterygii</taxon>
        <taxon>Teleostei</taxon>
        <taxon>Anguilliformes</taxon>
        <taxon>Anguillidae</taxon>
        <taxon>Anguilla</taxon>
    </lineage>
</organism>
<dbReference type="AlphaFoldDB" id="A0A0E9XW08"/>
<accession>A0A0E9XW08</accession>
<proteinExistence type="predicted"/>
<sequence>MYSEVMDSDISAKISNVILITRMYDMDFRVTGQISRAHSKKK</sequence>